<keyword evidence="4" id="KW-1185">Reference proteome</keyword>
<dbReference type="WBParaSite" id="ASIM_0001804301-mRNA-1">
    <property type="protein sequence ID" value="ASIM_0001804301-mRNA-1"/>
    <property type="gene ID" value="ASIM_0001804301"/>
</dbReference>
<organism evidence="5">
    <name type="scientific">Anisakis simplex</name>
    <name type="common">Herring worm</name>
    <dbReference type="NCBI Taxonomy" id="6269"/>
    <lineage>
        <taxon>Eukaryota</taxon>
        <taxon>Metazoa</taxon>
        <taxon>Ecdysozoa</taxon>
        <taxon>Nematoda</taxon>
        <taxon>Chromadorea</taxon>
        <taxon>Rhabditida</taxon>
        <taxon>Spirurina</taxon>
        <taxon>Ascaridomorpha</taxon>
        <taxon>Ascaridoidea</taxon>
        <taxon>Anisakidae</taxon>
        <taxon>Anisakis</taxon>
        <taxon>Anisakis simplex complex</taxon>
    </lineage>
</organism>
<evidence type="ECO:0000259" key="2">
    <source>
        <dbReference type="PROSITE" id="PS50181"/>
    </source>
</evidence>
<dbReference type="CDD" id="cd09917">
    <property type="entry name" value="F-box_SF"/>
    <property type="match status" value="1"/>
</dbReference>
<dbReference type="OrthoDB" id="5788212at2759"/>
<protein>
    <submittedName>
        <fullName evidence="5">F-box domain-containing protein</fullName>
    </submittedName>
</protein>
<feature type="domain" description="F-box" evidence="2">
    <location>
        <begin position="170"/>
        <end position="215"/>
    </location>
</feature>
<name>A0A0M3KAP7_ANISI</name>
<dbReference type="SMART" id="SM00256">
    <property type="entry name" value="FBOX"/>
    <property type="match status" value="1"/>
</dbReference>
<feature type="compositionally biased region" description="Low complexity" evidence="1">
    <location>
        <begin position="15"/>
        <end position="28"/>
    </location>
</feature>
<accession>A0A0M3KAP7</accession>
<evidence type="ECO:0000313" key="3">
    <source>
        <dbReference type="EMBL" id="VDK60425.1"/>
    </source>
</evidence>
<dbReference type="EMBL" id="UYRR01034132">
    <property type="protein sequence ID" value="VDK60425.1"/>
    <property type="molecule type" value="Genomic_DNA"/>
</dbReference>
<sequence>MRLRSNRDTEEPKPRVASSSSGTSSSSRRANRTTRRAGVGAGTSTHQHPASSRTSGSSEGGSVGIPTAARTKRTAGASGAVGEPETKRKKVKPHASEEVPSTSKTHATRLSPETMSVKEGVGLGDPPVVKGGRGHSQTPPQHLDGLGEGPEAKRAKRRNRYDYLVTNNGAKNIGDIPQHILVSVFAMLPIVERIKAERVCRRWRYLSREFAWRNTRTFSFS</sequence>
<feature type="compositionally biased region" description="Basic and acidic residues" evidence="1">
    <location>
        <begin position="1"/>
        <end position="14"/>
    </location>
</feature>
<evidence type="ECO:0000313" key="4">
    <source>
        <dbReference type="Proteomes" id="UP000267096"/>
    </source>
</evidence>
<proteinExistence type="predicted"/>
<gene>
    <name evidence="3" type="ORF">ASIM_LOCUS17445</name>
</gene>
<dbReference type="InterPro" id="IPR036047">
    <property type="entry name" value="F-box-like_dom_sf"/>
</dbReference>
<evidence type="ECO:0000256" key="1">
    <source>
        <dbReference type="SAM" id="MobiDB-lite"/>
    </source>
</evidence>
<dbReference type="PROSITE" id="PS50181">
    <property type="entry name" value="FBOX"/>
    <property type="match status" value="1"/>
</dbReference>
<dbReference type="InterPro" id="IPR001810">
    <property type="entry name" value="F-box_dom"/>
</dbReference>
<evidence type="ECO:0000313" key="5">
    <source>
        <dbReference type="WBParaSite" id="ASIM_0001804301-mRNA-1"/>
    </source>
</evidence>
<dbReference type="Proteomes" id="UP000267096">
    <property type="component" value="Unassembled WGS sequence"/>
</dbReference>
<reference evidence="3 4" key="2">
    <citation type="submission" date="2018-11" db="EMBL/GenBank/DDBJ databases">
        <authorList>
            <consortium name="Pathogen Informatics"/>
        </authorList>
    </citation>
    <scope>NUCLEOTIDE SEQUENCE [LARGE SCALE GENOMIC DNA]</scope>
</reference>
<dbReference type="Gene3D" id="1.20.1280.50">
    <property type="match status" value="1"/>
</dbReference>
<dbReference type="Pfam" id="PF12937">
    <property type="entry name" value="F-box-like"/>
    <property type="match status" value="1"/>
</dbReference>
<dbReference type="AlphaFoldDB" id="A0A0M3KAP7"/>
<feature type="compositionally biased region" description="Low complexity" evidence="1">
    <location>
        <begin position="36"/>
        <end position="57"/>
    </location>
</feature>
<feature type="region of interest" description="Disordered" evidence="1">
    <location>
        <begin position="1"/>
        <end position="155"/>
    </location>
</feature>
<reference evidence="5" key="1">
    <citation type="submission" date="2017-02" db="UniProtKB">
        <authorList>
            <consortium name="WormBaseParasite"/>
        </authorList>
    </citation>
    <scope>IDENTIFICATION</scope>
</reference>
<dbReference type="SUPFAM" id="SSF81383">
    <property type="entry name" value="F-box domain"/>
    <property type="match status" value="1"/>
</dbReference>